<comment type="similarity">
    <text evidence="7">Belongs to the binding-protein-dependent transport system permease family.</text>
</comment>
<dbReference type="EMBL" id="CP037940">
    <property type="protein sequence ID" value="QBO35094.1"/>
    <property type="molecule type" value="Genomic_DNA"/>
</dbReference>
<evidence type="ECO:0000256" key="7">
    <source>
        <dbReference type="RuleBase" id="RU363032"/>
    </source>
</evidence>
<comment type="subcellular location">
    <subcellularLocation>
        <location evidence="1 7">Cell membrane</location>
        <topology evidence="1 7">Multi-pass membrane protein</topology>
    </subcellularLocation>
</comment>
<dbReference type="InterPro" id="IPR000515">
    <property type="entry name" value="MetI-like"/>
</dbReference>
<feature type="transmembrane region" description="Helical" evidence="7">
    <location>
        <begin position="72"/>
        <end position="96"/>
    </location>
</feature>
<keyword evidence="3" id="KW-1003">Cell membrane</keyword>
<feature type="transmembrane region" description="Helical" evidence="7">
    <location>
        <begin position="194"/>
        <end position="214"/>
    </location>
</feature>
<feature type="transmembrane region" description="Helical" evidence="7">
    <location>
        <begin position="12"/>
        <end position="34"/>
    </location>
</feature>
<evidence type="ECO:0000313" key="10">
    <source>
        <dbReference type="Proteomes" id="UP000292886"/>
    </source>
</evidence>
<dbReference type="Gene3D" id="1.10.3720.10">
    <property type="entry name" value="MetI-like"/>
    <property type="match status" value="1"/>
</dbReference>
<name>A0A4P6YR51_9LACO</name>
<evidence type="ECO:0000259" key="8">
    <source>
        <dbReference type="PROSITE" id="PS50928"/>
    </source>
</evidence>
<evidence type="ECO:0000256" key="4">
    <source>
        <dbReference type="ARBA" id="ARBA00022692"/>
    </source>
</evidence>
<evidence type="ECO:0000256" key="6">
    <source>
        <dbReference type="ARBA" id="ARBA00023136"/>
    </source>
</evidence>
<sequence>MKISRGKQISSYTALIVIAFVILLPVLVGIWLSFLPSDAIMAGNYFHSRLTLVNYWNAFTTTPIVHYLLNSVWVSMIVMIGQVVLAALAAYAFVFIKFPAKNTIFYLFIATMMLPFEAQLIPNFQTLRNLGWLNNYTGLTIPFLASAFGTFLLRQAFLQIPAELKDAADLEGLGHWQFFTKIVIPYSRLSINTLAAYAFLTTWNMYLWPLITSFNDNVRTAQIGLKQLQSIDTVNSWGLIMASAVIIVLPSLIVLFISQKTFKTGLVDGAIK</sequence>
<dbReference type="CDD" id="cd06261">
    <property type="entry name" value="TM_PBP2"/>
    <property type="match status" value="1"/>
</dbReference>
<keyword evidence="2 7" id="KW-0813">Transport</keyword>
<feature type="transmembrane region" description="Helical" evidence="7">
    <location>
        <begin position="234"/>
        <end position="257"/>
    </location>
</feature>
<keyword evidence="10" id="KW-1185">Reference proteome</keyword>
<dbReference type="PROSITE" id="PS50928">
    <property type="entry name" value="ABC_TM1"/>
    <property type="match status" value="1"/>
</dbReference>
<dbReference type="AlphaFoldDB" id="A0A4P6YR51"/>
<dbReference type="GO" id="GO:0005886">
    <property type="term" value="C:plasma membrane"/>
    <property type="evidence" value="ECO:0007669"/>
    <property type="project" value="UniProtKB-SubCell"/>
</dbReference>
<dbReference type="OrthoDB" id="9771544at2"/>
<evidence type="ECO:0000256" key="5">
    <source>
        <dbReference type="ARBA" id="ARBA00022989"/>
    </source>
</evidence>
<evidence type="ECO:0000256" key="3">
    <source>
        <dbReference type="ARBA" id="ARBA00022475"/>
    </source>
</evidence>
<dbReference type="GO" id="GO:0055085">
    <property type="term" value="P:transmembrane transport"/>
    <property type="evidence" value="ECO:0007669"/>
    <property type="project" value="InterPro"/>
</dbReference>
<evidence type="ECO:0000256" key="2">
    <source>
        <dbReference type="ARBA" id="ARBA00022448"/>
    </source>
</evidence>
<feature type="transmembrane region" description="Helical" evidence="7">
    <location>
        <begin position="103"/>
        <end position="121"/>
    </location>
</feature>
<dbReference type="Pfam" id="PF00528">
    <property type="entry name" value="BPD_transp_1"/>
    <property type="match status" value="1"/>
</dbReference>
<organism evidence="9 10">
    <name type="scientific">Periweissella cryptocerci</name>
    <dbReference type="NCBI Taxonomy" id="2506420"/>
    <lineage>
        <taxon>Bacteria</taxon>
        <taxon>Bacillati</taxon>
        <taxon>Bacillota</taxon>
        <taxon>Bacilli</taxon>
        <taxon>Lactobacillales</taxon>
        <taxon>Lactobacillaceae</taxon>
        <taxon>Periweissella</taxon>
    </lineage>
</organism>
<keyword evidence="6 7" id="KW-0472">Membrane</keyword>
<accession>A0A4P6YR51</accession>
<dbReference type="InterPro" id="IPR035906">
    <property type="entry name" value="MetI-like_sf"/>
</dbReference>
<keyword evidence="4 7" id="KW-0812">Transmembrane</keyword>
<proteinExistence type="inferred from homology"/>
<keyword evidence="5 7" id="KW-1133">Transmembrane helix</keyword>
<gene>
    <name evidence="9" type="ORF">EQG49_00810</name>
</gene>
<evidence type="ECO:0000256" key="1">
    <source>
        <dbReference type="ARBA" id="ARBA00004651"/>
    </source>
</evidence>
<feature type="transmembrane region" description="Helical" evidence="7">
    <location>
        <begin position="133"/>
        <end position="153"/>
    </location>
</feature>
<dbReference type="PANTHER" id="PTHR43744:SF8">
    <property type="entry name" value="SN-GLYCEROL-3-PHOSPHATE TRANSPORT SYSTEM PERMEASE PROTEIN UGPE"/>
    <property type="match status" value="1"/>
</dbReference>
<feature type="domain" description="ABC transmembrane type-1" evidence="8">
    <location>
        <begin position="68"/>
        <end position="258"/>
    </location>
</feature>
<protein>
    <submittedName>
        <fullName evidence="9">Carbohydrate ABC transporter permease</fullName>
    </submittedName>
</protein>
<evidence type="ECO:0000313" key="9">
    <source>
        <dbReference type="EMBL" id="QBO35094.1"/>
    </source>
</evidence>
<dbReference type="SUPFAM" id="SSF161098">
    <property type="entry name" value="MetI-like"/>
    <property type="match status" value="1"/>
</dbReference>
<dbReference type="PANTHER" id="PTHR43744">
    <property type="entry name" value="ABC TRANSPORTER PERMEASE PROTEIN MG189-RELATED-RELATED"/>
    <property type="match status" value="1"/>
</dbReference>
<dbReference type="Proteomes" id="UP000292886">
    <property type="component" value="Chromosome"/>
</dbReference>
<dbReference type="KEGG" id="wei:EQG49_00810"/>
<reference evidence="10" key="1">
    <citation type="submission" date="2019-03" db="EMBL/GenBank/DDBJ databases">
        <title>Weissella sp. 26KH-42 Genome sequencing.</title>
        <authorList>
            <person name="Heo J."/>
            <person name="Kim S.-J."/>
            <person name="Kim J.-S."/>
            <person name="Hong S.-B."/>
            <person name="Kwon S.-W."/>
        </authorList>
    </citation>
    <scope>NUCLEOTIDE SEQUENCE [LARGE SCALE GENOMIC DNA]</scope>
    <source>
        <strain evidence="10">26KH-42</strain>
    </source>
</reference>